<feature type="domain" description="GNAT-like C-terminal" evidence="2">
    <location>
        <begin position="172"/>
        <end position="313"/>
    </location>
</feature>
<protein>
    <recommendedName>
        <fullName evidence="5">DUF5596 domain-containing protein</fullName>
    </recommendedName>
</protein>
<name>A0A1C4ZJQ6_9ACTN</name>
<proteinExistence type="predicted"/>
<sequence>MDVDDVAGRLGVPAEEIDRVRRLAGDRPAAPLPARADAPALLDRLAVRSDDAAEILAGWPEPGSPLWTPELRWLLDRSTALVRADLGGHAWLTPGPALPRDRGPAWRHLYVYAYLALVDAVRGYHRDHGVPDDVSWATLADLGTNLAVDRRMNGDGWPVMQSWLTLHVRGGLYELGRLQHQRGDAEAVDLHIPDAGPLTPEAVDASLGRARVFFPRHFPGERYTAFSCGSWLLDPQLREYLPEHSNIVRFQRRFTLEPHQEQDTPDGDVEVLRFVFRSLSTPLDRLPRRTVLQRAVIDHMRAGRHWQWRRGRFPM</sequence>
<evidence type="ECO:0008006" key="5">
    <source>
        <dbReference type="Google" id="ProtNLM"/>
    </source>
</evidence>
<dbReference type="RefSeq" id="WP_018786869.1">
    <property type="nucleotide sequence ID" value="NZ_FMCV01000018.1"/>
</dbReference>
<gene>
    <name evidence="3" type="ORF">GA0070215_11815</name>
</gene>
<organism evidence="3 4">
    <name type="scientific">Micromonospora marina</name>
    <dbReference type="NCBI Taxonomy" id="307120"/>
    <lineage>
        <taxon>Bacteria</taxon>
        <taxon>Bacillati</taxon>
        <taxon>Actinomycetota</taxon>
        <taxon>Actinomycetes</taxon>
        <taxon>Micromonosporales</taxon>
        <taxon>Micromonosporaceae</taxon>
        <taxon>Micromonospora</taxon>
    </lineage>
</organism>
<reference evidence="4" key="1">
    <citation type="submission" date="2016-06" db="EMBL/GenBank/DDBJ databases">
        <authorList>
            <person name="Varghese N."/>
        </authorList>
    </citation>
    <scope>NUCLEOTIDE SEQUENCE [LARGE SCALE GENOMIC DNA]</scope>
    <source>
        <strain evidence="4">DSM 45555</strain>
    </source>
</reference>
<evidence type="ECO:0000313" key="3">
    <source>
        <dbReference type="EMBL" id="SCF33024.1"/>
    </source>
</evidence>
<feature type="domain" description="N-acyltransferase N-terminal" evidence="1">
    <location>
        <begin position="37"/>
        <end position="170"/>
    </location>
</feature>
<keyword evidence="4" id="KW-1185">Reference proteome</keyword>
<dbReference type="InterPro" id="IPR041273">
    <property type="entry name" value="NAT_N"/>
</dbReference>
<dbReference type="Pfam" id="PF18082">
    <property type="entry name" value="NAT_N"/>
    <property type="match status" value="1"/>
</dbReference>
<dbReference type="Gene3D" id="3.40.630.120">
    <property type="match status" value="1"/>
</dbReference>
<dbReference type="AlphaFoldDB" id="A0A1C4ZJQ6"/>
<dbReference type="Proteomes" id="UP000198551">
    <property type="component" value="Unassembled WGS sequence"/>
</dbReference>
<dbReference type="EMBL" id="FMCV01000018">
    <property type="protein sequence ID" value="SCF33024.1"/>
    <property type="molecule type" value="Genomic_DNA"/>
</dbReference>
<dbReference type="Pfam" id="PF18164">
    <property type="entry name" value="GNAT_C"/>
    <property type="match status" value="1"/>
</dbReference>
<dbReference type="InterPro" id="IPR041644">
    <property type="entry name" value="GNAT_C"/>
</dbReference>
<evidence type="ECO:0000259" key="1">
    <source>
        <dbReference type="Pfam" id="PF18082"/>
    </source>
</evidence>
<evidence type="ECO:0000259" key="2">
    <source>
        <dbReference type="Pfam" id="PF18164"/>
    </source>
</evidence>
<accession>A0A1C4ZJQ6</accession>
<evidence type="ECO:0000313" key="4">
    <source>
        <dbReference type="Proteomes" id="UP000198551"/>
    </source>
</evidence>